<keyword evidence="7" id="KW-1133">Transmembrane helix</keyword>
<evidence type="ECO:0000313" key="12">
    <source>
        <dbReference type="Proteomes" id="UP000571554"/>
    </source>
</evidence>
<comment type="caution">
    <text evidence="11">The sequence shown here is derived from an EMBL/GenBank/DDBJ whole genome shotgun (WGS) entry which is preliminary data.</text>
</comment>
<organism evidence="11 12">
    <name type="scientific">Paraburkholderia bannensis</name>
    <dbReference type="NCBI Taxonomy" id="765414"/>
    <lineage>
        <taxon>Bacteria</taxon>
        <taxon>Pseudomonadati</taxon>
        <taxon>Pseudomonadota</taxon>
        <taxon>Betaproteobacteria</taxon>
        <taxon>Burkholderiales</taxon>
        <taxon>Burkholderiaceae</taxon>
        <taxon>Paraburkholderia</taxon>
    </lineage>
</organism>
<keyword evidence="7" id="KW-0472">Membrane</keyword>
<evidence type="ECO:0000256" key="1">
    <source>
        <dbReference type="ARBA" id="ARBA00004370"/>
    </source>
</evidence>
<dbReference type="InterPro" id="IPR000014">
    <property type="entry name" value="PAS"/>
</dbReference>
<dbReference type="GO" id="GO:0006355">
    <property type="term" value="P:regulation of DNA-templated transcription"/>
    <property type="evidence" value="ECO:0007669"/>
    <property type="project" value="InterPro"/>
</dbReference>
<dbReference type="InterPro" id="IPR003660">
    <property type="entry name" value="HAMP_dom"/>
</dbReference>
<dbReference type="SUPFAM" id="SSF55874">
    <property type="entry name" value="ATPase domain of HSP90 chaperone/DNA topoisomerase II/histidine kinase"/>
    <property type="match status" value="1"/>
</dbReference>
<protein>
    <submittedName>
        <fullName evidence="11">PAS domain S-box-containing protein</fullName>
    </submittedName>
</protein>
<reference evidence="11 12" key="1">
    <citation type="submission" date="2020-08" db="EMBL/GenBank/DDBJ databases">
        <title>Above-ground endophytic microbial communities from plants in different locations in the United States.</title>
        <authorList>
            <person name="Frank C."/>
        </authorList>
    </citation>
    <scope>NUCLEOTIDE SEQUENCE [LARGE SCALE GENOMIC DNA]</scope>
    <source>
        <strain evidence="11 12">WP4_2_2</strain>
    </source>
</reference>
<gene>
    <name evidence="11" type="ORF">F4827_001514</name>
</gene>
<comment type="subcellular location">
    <subcellularLocation>
        <location evidence="1">Membrane</location>
    </subcellularLocation>
</comment>
<keyword evidence="4" id="KW-0418">Kinase</keyword>
<dbReference type="GO" id="GO:0046983">
    <property type="term" value="F:protein dimerization activity"/>
    <property type="evidence" value="ECO:0007669"/>
    <property type="project" value="InterPro"/>
</dbReference>
<sequence length="620" mass="68392">MWRTWLRRAFPRTLHAQLMLSLVVLGALVASSSALIVLQHARERRIVELDERANRIADLLGQSLAQPLWNIDRDAIDRQLNTLRPNPEVVRLTVKATHYGVLADVRNASAPGPNEEVVRVQPIEFTPPGNAPRERIGEVRVVFTRAVEESGFSAARAVVLGALALALLVVYIVTFLLIRHLVREPIRRLEEMVDRIAGGDLESRCVIESSAELGRLAARVNLMAGRLHDSTASLKESERKYRSIVENALEGIFVLDRDGVLHEANPAMARLFGFPDVAALNAALAAHGRSMVTAAVAPFSASQVEQLFALVGLNGEIAGMEIPLTRADGTTVWCLLNARGTYCESSSLPALEGQLTDISSRKQAMEDLTRHRDQLEQEVRERMRTERALRDSREQLRQLSAHQESIREEERRQIAMTIHDELGQLLTAIKINVSLLKMRLSQGGDGSPKCHDIGDLVERTIDIVRNVASHLRPAALNFGLISALEWLVQDFAKHNGIRCTFRLEGAEPLLSDDRATAVFRIVQEALTNVSRHARASRVDVILHTVDRFELEVRDNGVGFDAALATRGGSYGVQGMKERARMIGAQFHIESAAGAGSQVRLMFGEAVASLRCDESAGEPGK</sequence>
<dbReference type="Proteomes" id="UP000571554">
    <property type="component" value="Unassembled WGS sequence"/>
</dbReference>
<evidence type="ECO:0000259" key="8">
    <source>
        <dbReference type="PROSITE" id="PS50112"/>
    </source>
</evidence>
<evidence type="ECO:0000256" key="6">
    <source>
        <dbReference type="SAM" id="MobiDB-lite"/>
    </source>
</evidence>
<feature type="domain" description="HAMP" evidence="10">
    <location>
        <begin position="180"/>
        <end position="232"/>
    </location>
</feature>
<dbReference type="InterPro" id="IPR000700">
    <property type="entry name" value="PAS-assoc_C"/>
</dbReference>
<evidence type="ECO:0000256" key="7">
    <source>
        <dbReference type="SAM" id="Phobius"/>
    </source>
</evidence>
<dbReference type="NCBIfam" id="TIGR00229">
    <property type="entry name" value="sensory_box"/>
    <property type="match status" value="1"/>
</dbReference>
<evidence type="ECO:0000256" key="4">
    <source>
        <dbReference type="ARBA" id="ARBA00022777"/>
    </source>
</evidence>
<dbReference type="Gene3D" id="3.30.565.10">
    <property type="entry name" value="Histidine kinase-like ATPase, C-terminal domain"/>
    <property type="match status" value="1"/>
</dbReference>
<dbReference type="Pfam" id="PF00672">
    <property type="entry name" value="HAMP"/>
    <property type="match status" value="1"/>
</dbReference>
<feature type="domain" description="PAC" evidence="9">
    <location>
        <begin position="318"/>
        <end position="370"/>
    </location>
</feature>
<dbReference type="SMART" id="SM00304">
    <property type="entry name" value="HAMP"/>
    <property type="match status" value="1"/>
</dbReference>
<name>A0A7W9TWS9_9BURK</name>
<proteinExistence type="predicted"/>
<keyword evidence="2" id="KW-0597">Phosphoprotein</keyword>
<evidence type="ECO:0000256" key="3">
    <source>
        <dbReference type="ARBA" id="ARBA00022679"/>
    </source>
</evidence>
<dbReference type="EMBL" id="JACHBW010000003">
    <property type="protein sequence ID" value="MBB6101680.1"/>
    <property type="molecule type" value="Genomic_DNA"/>
</dbReference>
<dbReference type="Pfam" id="PF07730">
    <property type="entry name" value="HisKA_3"/>
    <property type="match status" value="1"/>
</dbReference>
<evidence type="ECO:0000259" key="10">
    <source>
        <dbReference type="PROSITE" id="PS50885"/>
    </source>
</evidence>
<dbReference type="CDD" id="cd06225">
    <property type="entry name" value="HAMP"/>
    <property type="match status" value="1"/>
</dbReference>
<dbReference type="Gene3D" id="6.10.340.10">
    <property type="match status" value="1"/>
</dbReference>
<dbReference type="Gene3D" id="3.30.450.20">
    <property type="entry name" value="PAS domain"/>
    <property type="match status" value="1"/>
</dbReference>
<evidence type="ECO:0000256" key="2">
    <source>
        <dbReference type="ARBA" id="ARBA00022553"/>
    </source>
</evidence>
<dbReference type="CDD" id="cd00130">
    <property type="entry name" value="PAS"/>
    <property type="match status" value="1"/>
</dbReference>
<dbReference type="PROSITE" id="PS50113">
    <property type="entry name" value="PAC"/>
    <property type="match status" value="1"/>
</dbReference>
<dbReference type="InterPro" id="IPR050482">
    <property type="entry name" value="Sensor_HK_TwoCompSys"/>
</dbReference>
<dbReference type="InterPro" id="IPR003594">
    <property type="entry name" value="HATPase_dom"/>
</dbReference>
<dbReference type="SUPFAM" id="SSF55785">
    <property type="entry name" value="PYP-like sensor domain (PAS domain)"/>
    <property type="match status" value="1"/>
</dbReference>
<dbReference type="InterPro" id="IPR035965">
    <property type="entry name" value="PAS-like_dom_sf"/>
</dbReference>
<dbReference type="GO" id="GO:0016020">
    <property type="term" value="C:membrane"/>
    <property type="evidence" value="ECO:0007669"/>
    <property type="project" value="UniProtKB-SubCell"/>
</dbReference>
<dbReference type="GO" id="GO:0000155">
    <property type="term" value="F:phosphorelay sensor kinase activity"/>
    <property type="evidence" value="ECO:0007669"/>
    <property type="project" value="InterPro"/>
</dbReference>
<keyword evidence="5" id="KW-0902">Two-component regulatory system</keyword>
<dbReference type="PANTHER" id="PTHR24421:SF59">
    <property type="entry name" value="OXYGEN SENSOR HISTIDINE KINASE NREB"/>
    <property type="match status" value="1"/>
</dbReference>
<dbReference type="Pfam" id="PF00989">
    <property type="entry name" value="PAS"/>
    <property type="match status" value="1"/>
</dbReference>
<dbReference type="SUPFAM" id="SSF158472">
    <property type="entry name" value="HAMP domain-like"/>
    <property type="match status" value="1"/>
</dbReference>
<dbReference type="PROSITE" id="PS50112">
    <property type="entry name" value="PAS"/>
    <property type="match status" value="1"/>
</dbReference>
<keyword evidence="3" id="KW-0808">Transferase</keyword>
<evidence type="ECO:0000256" key="5">
    <source>
        <dbReference type="ARBA" id="ARBA00023012"/>
    </source>
</evidence>
<feature type="compositionally biased region" description="Basic and acidic residues" evidence="6">
    <location>
        <begin position="384"/>
        <end position="396"/>
    </location>
</feature>
<dbReference type="Gene3D" id="1.20.5.1930">
    <property type="match status" value="1"/>
</dbReference>
<keyword evidence="12" id="KW-1185">Reference proteome</keyword>
<feature type="domain" description="PAS" evidence="8">
    <location>
        <begin position="237"/>
        <end position="274"/>
    </location>
</feature>
<feature type="transmembrane region" description="Helical" evidence="7">
    <location>
        <begin position="157"/>
        <end position="178"/>
    </location>
</feature>
<keyword evidence="7" id="KW-0812">Transmembrane</keyword>
<dbReference type="SMART" id="SM00387">
    <property type="entry name" value="HATPase_c"/>
    <property type="match status" value="1"/>
</dbReference>
<evidence type="ECO:0000259" key="9">
    <source>
        <dbReference type="PROSITE" id="PS50113"/>
    </source>
</evidence>
<dbReference type="Pfam" id="PF02518">
    <property type="entry name" value="HATPase_c"/>
    <property type="match status" value="1"/>
</dbReference>
<dbReference type="PROSITE" id="PS50885">
    <property type="entry name" value="HAMP"/>
    <property type="match status" value="1"/>
</dbReference>
<dbReference type="AlphaFoldDB" id="A0A7W9TWS9"/>
<feature type="region of interest" description="Disordered" evidence="6">
    <location>
        <begin position="384"/>
        <end position="404"/>
    </location>
</feature>
<dbReference type="CDD" id="cd16917">
    <property type="entry name" value="HATPase_UhpB-NarQ-NarX-like"/>
    <property type="match status" value="1"/>
</dbReference>
<dbReference type="InterPro" id="IPR036890">
    <property type="entry name" value="HATPase_C_sf"/>
</dbReference>
<dbReference type="PANTHER" id="PTHR24421">
    <property type="entry name" value="NITRATE/NITRITE SENSOR PROTEIN NARX-RELATED"/>
    <property type="match status" value="1"/>
</dbReference>
<evidence type="ECO:0000313" key="11">
    <source>
        <dbReference type="EMBL" id="MBB6101680.1"/>
    </source>
</evidence>
<accession>A0A7W9TWS9</accession>
<dbReference type="InterPro" id="IPR011712">
    <property type="entry name" value="Sig_transdc_His_kin_sub3_dim/P"/>
</dbReference>
<dbReference type="InterPro" id="IPR013767">
    <property type="entry name" value="PAS_fold"/>
</dbReference>